<keyword evidence="3 6" id="KW-0812">Transmembrane</keyword>
<proteinExistence type="inferred from homology"/>
<evidence type="ECO:0000256" key="3">
    <source>
        <dbReference type="ARBA" id="ARBA00022692"/>
    </source>
</evidence>
<feature type="transmembrane region" description="Helical" evidence="6">
    <location>
        <begin position="42"/>
        <end position="65"/>
    </location>
</feature>
<dbReference type="RefSeq" id="WP_170076105.1">
    <property type="nucleotide sequence ID" value="NZ_PVEP01000001.1"/>
</dbReference>
<feature type="transmembrane region" description="Helical" evidence="6">
    <location>
        <begin position="104"/>
        <end position="124"/>
    </location>
</feature>
<sequence>MEGVGWAAVGLGAALAALYGARYCMAGPSMAKTLVKTASVLALVLAALAFGAPLVVTAGLFLGAAGDFFLSRKGDRAFLAGMAAFAAGHLAYLWAFLAAGAGMAPFWLLLPLLALGASTEVWLSPHTGALRWPVRGYVAVILLMAAAALGLPAAPDLGLAQAGAALFVLSDLILALDLFRFGTDRPHRGRARLLWAAYWCGQALILAGLAGWAARVV</sequence>
<dbReference type="PANTHER" id="PTHR31885:SF6">
    <property type="entry name" value="GH04784P"/>
    <property type="match status" value="1"/>
</dbReference>
<comment type="subcellular location">
    <subcellularLocation>
        <location evidence="1">Membrane</location>
        <topology evidence="1">Multi-pass membrane protein</topology>
    </subcellularLocation>
</comment>
<protein>
    <submittedName>
        <fullName evidence="7">Putative membrane protein YhhN</fullName>
    </submittedName>
</protein>
<evidence type="ECO:0000313" key="8">
    <source>
        <dbReference type="Proteomes" id="UP000238338"/>
    </source>
</evidence>
<comment type="caution">
    <text evidence="7">The sequence shown here is derived from an EMBL/GenBank/DDBJ whole genome shotgun (WGS) entry which is preliminary data.</text>
</comment>
<comment type="similarity">
    <text evidence="2">Belongs to the TMEM86 family.</text>
</comment>
<dbReference type="Pfam" id="PF07947">
    <property type="entry name" value="YhhN"/>
    <property type="match status" value="1"/>
</dbReference>
<evidence type="ECO:0000256" key="5">
    <source>
        <dbReference type="ARBA" id="ARBA00023136"/>
    </source>
</evidence>
<dbReference type="InterPro" id="IPR012506">
    <property type="entry name" value="TMEM86B-like"/>
</dbReference>
<evidence type="ECO:0000313" key="7">
    <source>
        <dbReference type="EMBL" id="PQV58922.1"/>
    </source>
</evidence>
<accession>A0A2S8SDV7</accession>
<organism evidence="7 8">
    <name type="scientific">Albidovulum denitrificans</name>
    <dbReference type="NCBI Taxonomy" id="404881"/>
    <lineage>
        <taxon>Bacteria</taxon>
        <taxon>Pseudomonadati</taxon>
        <taxon>Pseudomonadota</taxon>
        <taxon>Alphaproteobacteria</taxon>
        <taxon>Rhodobacterales</taxon>
        <taxon>Paracoccaceae</taxon>
        <taxon>Albidovulum</taxon>
    </lineage>
</organism>
<dbReference type="AlphaFoldDB" id="A0A2S8SDV7"/>
<keyword evidence="4 6" id="KW-1133">Transmembrane helix</keyword>
<dbReference type="PANTHER" id="PTHR31885">
    <property type="entry name" value="GH04784P"/>
    <property type="match status" value="1"/>
</dbReference>
<evidence type="ECO:0000256" key="2">
    <source>
        <dbReference type="ARBA" id="ARBA00007375"/>
    </source>
</evidence>
<evidence type="ECO:0000256" key="6">
    <source>
        <dbReference type="SAM" id="Phobius"/>
    </source>
</evidence>
<evidence type="ECO:0000256" key="4">
    <source>
        <dbReference type="ARBA" id="ARBA00022989"/>
    </source>
</evidence>
<reference evidence="7 8" key="1">
    <citation type="submission" date="2018-02" db="EMBL/GenBank/DDBJ databases">
        <title>Genomic Encyclopedia of Archaeal and Bacterial Type Strains, Phase II (KMG-II): from individual species to whole genera.</title>
        <authorList>
            <person name="Goeker M."/>
        </authorList>
    </citation>
    <scope>NUCLEOTIDE SEQUENCE [LARGE SCALE GENOMIC DNA]</scope>
    <source>
        <strain evidence="7 8">DSM 18921</strain>
    </source>
</reference>
<dbReference type="Proteomes" id="UP000238338">
    <property type="component" value="Unassembled WGS sequence"/>
</dbReference>
<keyword evidence="8" id="KW-1185">Reference proteome</keyword>
<evidence type="ECO:0000256" key="1">
    <source>
        <dbReference type="ARBA" id="ARBA00004141"/>
    </source>
</evidence>
<dbReference type="EMBL" id="PVEP01000001">
    <property type="protein sequence ID" value="PQV58922.1"/>
    <property type="molecule type" value="Genomic_DNA"/>
</dbReference>
<dbReference type="GO" id="GO:0016020">
    <property type="term" value="C:membrane"/>
    <property type="evidence" value="ECO:0007669"/>
    <property type="project" value="UniProtKB-SubCell"/>
</dbReference>
<gene>
    <name evidence="7" type="ORF">LX70_00741</name>
</gene>
<feature type="transmembrane region" description="Helical" evidence="6">
    <location>
        <begin position="193"/>
        <end position="214"/>
    </location>
</feature>
<name>A0A2S8SDV7_9RHOB</name>
<feature type="transmembrane region" description="Helical" evidence="6">
    <location>
        <begin position="160"/>
        <end position="181"/>
    </location>
</feature>
<keyword evidence="5 6" id="KW-0472">Membrane</keyword>
<feature type="transmembrane region" description="Helical" evidence="6">
    <location>
        <begin position="136"/>
        <end position="154"/>
    </location>
</feature>
<feature type="transmembrane region" description="Helical" evidence="6">
    <location>
        <begin position="77"/>
        <end position="98"/>
    </location>
</feature>
<dbReference type="GO" id="GO:0016787">
    <property type="term" value="F:hydrolase activity"/>
    <property type="evidence" value="ECO:0007669"/>
    <property type="project" value="TreeGrafter"/>
</dbReference>